<dbReference type="Gene3D" id="2.40.170.20">
    <property type="entry name" value="TonB-dependent receptor, beta-barrel domain"/>
    <property type="match status" value="1"/>
</dbReference>
<dbReference type="InterPro" id="IPR037066">
    <property type="entry name" value="Plug_dom_sf"/>
</dbReference>
<comment type="similarity">
    <text evidence="7">Belongs to the TonB-dependent receptor family.</text>
</comment>
<keyword evidence="4 7" id="KW-0812">Transmembrane</keyword>
<keyword evidence="8" id="KW-0732">Signal</keyword>
<keyword evidence="2 7" id="KW-0813">Transport</keyword>
<keyword evidence="10" id="KW-0675">Receptor</keyword>
<dbReference type="InterPro" id="IPR023996">
    <property type="entry name" value="TonB-dep_OMP_SusC/RagA"/>
</dbReference>
<reference evidence="10 11" key="1">
    <citation type="submission" date="2019-07" db="EMBL/GenBank/DDBJ databases">
        <title>Rufibacter sp. nov., isolated from lake sediment.</title>
        <authorList>
            <person name="Qu J.-H."/>
        </authorList>
    </citation>
    <scope>NUCLEOTIDE SEQUENCE [LARGE SCALE GENOMIC DNA]</scope>
    <source>
        <strain evidence="10 11">NBS58-1</strain>
    </source>
</reference>
<dbReference type="Pfam" id="PF07715">
    <property type="entry name" value="Plug"/>
    <property type="match status" value="1"/>
</dbReference>
<dbReference type="InterPro" id="IPR039426">
    <property type="entry name" value="TonB-dep_rcpt-like"/>
</dbReference>
<dbReference type="RefSeq" id="WP_149092389.1">
    <property type="nucleotide sequence ID" value="NZ_VKKY01000003.1"/>
</dbReference>
<dbReference type="InterPro" id="IPR023997">
    <property type="entry name" value="TonB-dep_OMP_SusC/RagA_CS"/>
</dbReference>
<organism evidence="10 11">
    <name type="scientific">Rufibacter hautae</name>
    <dbReference type="NCBI Taxonomy" id="2595005"/>
    <lineage>
        <taxon>Bacteria</taxon>
        <taxon>Pseudomonadati</taxon>
        <taxon>Bacteroidota</taxon>
        <taxon>Cytophagia</taxon>
        <taxon>Cytophagales</taxon>
        <taxon>Hymenobacteraceae</taxon>
        <taxon>Rufibacter</taxon>
    </lineage>
</organism>
<keyword evidence="5 7" id="KW-0472">Membrane</keyword>
<evidence type="ECO:0000256" key="6">
    <source>
        <dbReference type="ARBA" id="ARBA00023237"/>
    </source>
</evidence>
<dbReference type="SUPFAM" id="SSF49464">
    <property type="entry name" value="Carboxypeptidase regulatory domain-like"/>
    <property type="match status" value="1"/>
</dbReference>
<name>A0A5B6T993_9BACT</name>
<accession>A0A5B6T993</accession>
<gene>
    <name evidence="10" type="ORF">FOA19_18830</name>
</gene>
<comment type="caution">
    <text evidence="10">The sequence shown here is derived from an EMBL/GenBank/DDBJ whole genome shotgun (WGS) entry which is preliminary data.</text>
</comment>
<dbReference type="InterPro" id="IPR012910">
    <property type="entry name" value="Plug_dom"/>
</dbReference>
<keyword evidence="11" id="KW-1185">Reference proteome</keyword>
<dbReference type="Gene3D" id="2.170.130.10">
    <property type="entry name" value="TonB-dependent receptor, plug domain"/>
    <property type="match status" value="1"/>
</dbReference>
<feature type="chain" id="PRO_5022924492" evidence="8">
    <location>
        <begin position="22"/>
        <end position="999"/>
    </location>
</feature>
<keyword evidence="6 7" id="KW-0998">Cell outer membrane</keyword>
<dbReference type="GO" id="GO:0009279">
    <property type="term" value="C:cell outer membrane"/>
    <property type="evidence" value="ECO:0007669"/>
    <property type="project" value="UniProtKB-SubCell"/>
</dbReference>
<protein>
    <submittedName>
        <fullName evidence="10">TonB-dependent receptor</fullName>
    </submittedName>
</protein>
<dbReference type="PROSITE" id="PS52016">
    <property type="entry name" value="TONB_DEPENDENT_REC_3"/>
    <property type="match status" value="1"/>
</dbReference>
<evidence type="ECO:0000256" key="4">
    <source>
        <dbReference type="ARBA" id="ARBA00022692"/>
    </source>
</evidence>
<dbReference type="Gene3D" id="2.60.40.1120">
    <property type="entry name" value="Carboxypeptidase-like, regulatory domain"/>
    <property type="match status" value="1"/>
</dbReference>
<evidence type="ECO:0000256" key="3">
    <source>
        <dbReference type="ARBA" id="ARBA00022452"/>
    </source>
</evidence>
<dbReference type="SUPFAM" id="SSF56935">
    <property type="entry name" value="Porins"/>
    <property type="match status" value="1"/>
</dbReference>
<dbReference type="AlphaFoldDB" id="A0A5B6T993"/>
<evidence type="ECO:0000313" key="10">
    <source>
        <dbReference type="EMBL" id="KAA3436447.1"/>
    </source>
</evidence>
<dbReference type="NCBIfam" id="TIGR04056">
    <property type="entry name" value="OMP_RagA_SusC"/>
    <property type="match status" value="1"/>
</dbReference>
<evidence type="ECO:0000259" key="9">
    <source>
        <dbReference type="Pfam" id="PF07715"/>
    </source>
</evidence>
<evidence type="ECO:0000256" key="1">
    <source>
        <dbReference type="ARBA" id="ARBA00004571"/>
    </source>
</evidence>
<proteinExistence type="inferred from homology"/>
<feature type="signal peptide" evidence="8">
    <location>
        <begin position="1"/>
        <end position="21"/>
    </location>
</feature>
<dbReference type="Proteomes" id="UP000324133">
    <property type="component" value="Unassembled WGS sequence"/>
</dbReference>
<feature type="domain" description="TonB-dependent receptor plug" evidence="9">
    <location>
        <begin position="116"/>
        <end position="234"/>
    </location>
</feature>
<keyword evidence="3 7" id="KW-1134">Transmembrane beta strand</keyword>
<evidence type="ECO:0000256" key="8">
    <source>
        <dbReference type="SAM" id="SignalP"/>
    </source>
</evidence>
<evidence type="ECO:0000256" key="5">
    <source>
        <dbReference type="ARBA" id="ARBA00023136"/>
    </source>
</evidence>
<evidence type="ECO:0000256" key="2">
    <source>
        <dbReference type="ARBA" id="ARBA00022448"/>
    </source>
</evidence>
<evidence type="ECO:0000256" key="7">
    <source>
        <dbReference type="PROSITE-ProRule" id="PRU01360"/>
    </source>
</evidence>
<comment type="subcellular location">
    <subcellularLocation>
        <location evidence="1 7">Cell outer membrane</location>
        <topology evidence="1 7">Multi-pass membrane protein</topology>
    </subcellularLocation>
</comment>
<evidence type="ECO:0000313" key="11">
    <source>
        <dbReference type="Proteomes" id="UP000324133"/>
    </source>
</evidence>
<dbReference type="EMBL" id="VKKY01000003">
    <property type="protein sequence ID" value="KAA3436447.1"/>
    <property type="molecule type" value="Genomic_DNA"/>
</dbReference>
<dbReference type="NCBIfam" id="TIGR04057">
    <property type="entry name" value="SusC_RagA_signa"/>
    <property type="match status" value="1"/>
</dbReference>
<dbReference type="OrthoDB" id="9768177at2"/>
<dbReference type="InterPro" id="IPR036942">
    <property type="entry name" value="Beta-barrel_TonB_sf"/>
</dbReference>
<sequence length="999" mass="109187">MKKILLLSLFLLSMVLQEAVAQSRTITGRVTDAATGDAMPGVTVQLKGTSTAAPTDVNGSYTISVPATGGTLVFSFIGYTNREIAIGSQSTIDARLSTDARTLSEVVVTGYGTQTKLEQTGAVSQVGGAEIENIPMSSVDKALQGRVVGLQSVGASGQPGSAQQIRIRGIGSITGSSAPLFVVDGVPINSGDLSRNTTTANALAGINPNDIESINILKDASAASIYGSRAANGVIVITTKSGRAGKTKVRFDAEYGVAKRAYYNENTRMLSTAENIELLGEALKNDGYWDFYELNEETIGAFIQENFGLDPEVNTNWEDEVLQTGKTQQYNLAASGGDEKTTFNISGGYFNQEGTTLNSEFTRYSGGFNIRHSLNQKLAVGTNLLLSTTSQTGPLNSGFFANPILAGLFLMPSLGLDSEPQGPFNPLRLAELDKNESNTLKAIGSFNAEYKILPGLSLTTKYGIDYNSLEEDNYQNPFYGDAESVGGSSTRYYTRYFNWVWTNLLNYTWDINQDNAWVINLKGGYEAQKSSIYTSNVYAENMPLNIDFTAPSNAATPITANGANEGYSFASILSLGDISYKGKYVLSGSFRRDGSSRFGSENRYGNFWSVGASWNVDQEEFMQEYDWINQLKLRTSYGVNGNAGIGNYDWRRTYSYASTYEGSVAATPSSLGNPNLTWEKNKPFDVGIDAILFDNRLSFTADYYSRTTSDLLLNRPLSLTTGFPSILENIGAMKNSGFELAISGTPIQVGDFKWDLSFNISRNKNEITELAVDKQQTGGFIRQVGYDIYQFYMPIWAGVDPEDGMPMWYTDASQSETTKTYSQAAYSLTGKSALPTAFGSAGTTLTYKGLTLDALFYYSYGNYIRDPYFQYLNSGGWYLSGYNQRATQLDRWQQEGDQASVPMLSYDNDLRYRNLSTNNLNKGDFIRLRDVTLGYSLPASLIGNLKMSNVRVYLRGTNLATWVKDDNLPYDPEAGGVTGTTNFEISVPKTVTFGINVGF</sequence>
<dbReference type="InterPro" id="IPR008969">
    <property type="entry name" value="CarboxyPept-like_regulatory"/>
</dbReference>
<dbReference type="Pfam" id="PF13715">
    <property type="entry name" value="CarbopepD_reg_2"/>
    <property type="match status" value="1"/>
</dbReference>